<proteinExistence type="predicted"/>
<keyword evidence="1" id="KW-0812">Transmembrane</keyword>
<keyword evidence="1" id="KW-1133">Transmembrane helix</keyword>
<reference evidence="2" key="1">
    <citation type="submission" date="2021-07" db="EMBL/GenBank/DDBJ databases">
        <title>Genome Resource of American Ginseng Black Spot Pathogen Alternaria panax.</title>
        <authorList>
            <person name="Qiu C."/>
            <person name="Wang W."/>
            <person name="Liu Z."/>
        </authorList>
    </citation>
    <scope>NUCLEOTIDE SEQUENCE</scope>
    <source>
        <strain evidence="2">BNCC115425</strain>
    </source>
</reference>
<keyword evidence="3" id="KW-1185">Reference proteome</keyword>
<dbReference type="Proteomes" id="UP001199106">
    <property type="component" value="Unassembled WGS sequence"/>
</dbReference>
<accession>A0AAD4FA49</accession>
<evidence type="ECO:0000313" key="2">
    <source>
        <dbReference type="EMBL" id="KAG9186145.1"/>
    </source>
</evidence>
<dbReference type="EMBL" id="JAANER010000009">
    <property type="protein sequence ID" value="KAG9186145.1"/>
    <property type="molecule type" value="Genomic_DNA"/>
</dbReference>
<feature type="transmembrane region" description="Helical" evidence="1">
    <location>
        <begin position="93"/>
        <end position="115"/>
    </location>
</feature>
<protein>
    <submittedName>
        <fullName evidence="2">Uncharacterized protein</fullName>
    </submittedName>
</protein>
<comment type="caution">
    <text evidence="2">The sequence shown here is derived from an EMBL/GenBank/DDBJ whole genome shotgun (WGS) entry which is preliminary data.</text>
</comment>
<evidence type="ECO:0000256" key="1">
    <source>
        <dbReference type="SAM" id="Phobius"/>
    </source>
</evidence>
<organism evidence="2 3">
    <name type="scientific">Alternaria panax</name>
    <dbReference type="NCBI Taxonomy" id="48097"/>
    <lineage>
        <taxon>Eukaryota</taxon>
        <taxon>Fungi</taxon>
        <taxon>Dikarya</taxon>
        <taxon>Ascomycota</taxon>
        <taxon>Pezizomycotina</taxon>
        <taxon>Dothideomycetes</taxon>
        <taxon>Pleosporomycetidae</taxon>
        <taxon>Pleosporales</taxon>
        <taxon>Pleosporineae</taxon>
        <taxon>Pleosporaceae</taxon>
        <taxon>Alternaria</taxon>
        <taxon>Alternaria sect. Panax</taxon>
    </lineage>
</organism>
<dbReference type="AlphaFoldDB" id="A0AAD4FA49"/>
<keyword evidence="1" id="KW-0472">Membrane</keyword>
<sequence length="225" mass="25150">MSVPHADVEVASPHASQFACFRNPSVASETTDHGTLPGEKISSADTHGLLYPRTDGDEESKFGFWGELDGAKSSSETDSSYNKRSVVMRSAATFCYLCCAFSVMFLAHFGIYFAVDLAFSHHELGTGMSEWILYRHQLPQSTSYGIKFCLETPSREAPRPQTWRYMQAGTDDRCTTDTVDFILNSKETWKVQPGASLVLRNEEPYLARIEQTRTPTVSREQVQAP</sequence>
<gene>
    <name evidence="2" type="ORF">G6011_02701</name>
</gene>
<name>A0AAD4FA49_9PLEO</name>
<evidence type="ECO:0000313" key="3">
    <source>
        <dbReference type="Proteomes" id="UP001199106"/>
    </source>
</evidence>